<dbReference type="EMBL" id="JYDV01000037">
    <property type="protein sequence ID" value="KRZ39234.1"/>
    <property type="molecule type" value="Genomic_DNA"/>
</dbReference>
<proteinExistence type="predicted"/>
<comment type="caution">
    <text evidence="2">The sequence shown here is derived from an EMBL/GenBank/DDBJ whole genome shotgun (WGS) entry which is preliminary data.</text>
</comment>
<name>A0A0V1IB93_TRIPS</name>
<accession>A0A0V1IB93</accession>
<feature type="region of interest" description="Disordered" evidence="1">
    <location>
        <begin position="1"/>
        <end position="37"/>
    </location>
</feature>
<dbReference type="EMBL" id="JYDS01000267">
    <property type="protein sequence ID" value="KRZ19746.1"/>
    <property type="molecule type" value="Genomic_DNA"/>
</dbReference>
<reference evidence="4 5" key="1">
    <citation type="submission" date="2015-01" db="EMBL/GenBank/DDBJ databases">
        <title>Evolution of Trichinella species and genotypes.</title>
        <authorList>
            <person name="Korhonen P.K."/>
            <person name="Edoardo P."/>
            <person name="Giuseppe L.R."/>
            <person name="Gasser R.B."/>
        </authorList>
    </citation>
    <scope>NUCLEOTIDE SEQUENCE [LARGE SCALE GENOMIC DNA]</scope>
    <source>
        <strain evidence="3">ISS176</strain>
        <strain evidence="2">ISS588</strain>
    </source>
</reference>
<dbReference type="Proteomes" id="UP000054805">
    <property type="component" value="Unassembled WGS sequence"/>
</dbReference>
<evidence type="ECO:0000313" key="5">
    <source>
        <dbReference type="Proteomes" id="UP000054826"/>
    </source>
</evidence>
<evidence type="ECO:0000313" key="4">
    <source>
        <dbReference type="Proteomes" id="UP000054805"/>
    </source>
</evidence>
<evidence type="ECO:0000313" key="2">
    <source>
        <dbReference type="EMBL" id="KRZ19746.1"/>
    </source>
</evidence>
<organism evidence="2 4">
    <name type="scientific">Trichinella pseudospiralis</name>
    <name type="common">Parasitic roundworm</name>
    <dbReference type="NCBI Taxonomy" id="6337"/>
    <lineage>
        <taxon>Eukaryota</taxon>
        <taxon>Metazoa</taxon>
        <taxon>Ecdysozoa</taxon>
        <taxon>Nematoda</taxon>
        <taxon>Enoplea</taxon>
        <taxon>Dorylaimia</taxon>
        <taxon>Trichinellida</taxon>
        <taxon>Trichinellidae</taxon>
        <taxon>Trichinella</taxon>
    </lineage>
</organism>
<sequence>MAERLCNGNRTNSLRQTAEKTGSVVTDGGAKRHLQTNSEAKRNLIGWADNSQMNAEVTRKFSHEKKSLSRLDLSRYEWLSDNKKERKAVIRGWIKVEHYESRKKAMN</sequence>
<keyword evidence="4" id="KW-1185">Reference proteome</keyword>
<gene>
    <name evidence="2" type="ORF">T4B_3383</name>
    <name evidence="3" type="ORF">T4C_10079</name>
</gene>
<evidence type="ECO:0000313" key="3">
    <source>
        <dbReference type="EMBL" id="KRZ39234.1"/>
    </source>
</evidence>
<protein>
    <submittedName>
        <fullName evidence="2">Uncharacterized protein</fullName>
    </submittedName>
</protein>
<dbReference type="AlphaFoldDB" id="A0A0V1IB93"/>
<feature type="compositionally biased region" description="Polar residues" evidence="1">
    <location>
        <begin position="8"/>
        <end position="24"/>
    </location>
</feature>
<dbReference type="Proteomes" id="UP000054826">
    <property type="component" value="Unassembled WGS sequence"/>
</dbReference>
<evidence type="ECO:0000256" key="1">
    <source>
        <dbReference type="SAM" id="MobiDB-lite"/>
    </source>
</evidence>